<dbReference type="InterPro" id="IPR013154">
    <property type="entry name" value="ADH-like_N"/>
</dbReference>
<evidence type="ECO:0000313" key="9">
    <source>
        <dbReference type="Proteomes" id="UP000297447"/>
    </source>
</evidence>
<keyword evidence="3 5" id="KW-0862">Zinc</keyword>
<dbReference type="GO" id="GO:0016491">
    <property type="term" value="F:oxidoreductase activity"/>
    <property type="evidence" value="ECO:0007669"/>
    <property type="project" value="UniProtKB-KW"/>
</dbReference>
<dbReference type="OrthoDB" id="241504at2"/>
<dbReference type="GO" id="GO:0008270">
    <property type="term" value="F:zinc ion binding"/>
    <property type="evidence" value="ECO:0007669"/>
    <property type="project" value="InterPro"/>
</dbReference>
<sequence>MRAVVFAGSERVSIEAVAAATLVDPDDVLVRITRAAICGTDLGLLRHPDHLPVGTILGHEYVGIVDSVGSGVRGFRPGDRVCGSDFIACGRCWWCRRGDHWECRVRAFFGTGTAFGPALAGAQAELLRVPRGDVVLQLLPDSVSDDVGVFFGDVLATAYAAVSRADILPGDTVAVIGGGPVGQVVSMMAQTRGAGPVVLVEPVESRRTAAASLGSLAVDPVGARSLVDSLTDRRGADAVIDAVGGHIGLGSSFGLVRRRGTIVSVGVHHEDRWSLPVRRAFADELTVRFAIGDSMRDRDQFTALAAAGLIDLRAVITRVVPFGDAVAAYEDLLAQRAVKIVLAL</sequence>
<dbReference type="InterPro" id="IPR036291">
    <property type="entry name" value="NAD(P)-bd_dom_sf"/>
</dbReference>
<dbReference type="PROSITE" id="PS00059">
    <property type="entry name" value="ADH_ZINC"/>
    <property type="match status" value="1"/>
</dbReference>
<dbReference type="Proteomes" id="UP000297447">
    <property type="component" value="Unassembled WGS sequence"/>
</dbReference>
<evidence type="ECO:0000259" key="6">
    <source>
        <dbReference type="Pfam" id="PF00107"/>
    </source>
</evidence>
<dbReference type="SUPFAM" id="SSF50129">
    <property type="entry name" value="GroES-like"/>
    <property type="match status" value="1"/>
</dbReference>
<comment type="caution">
    <text evidence="8">The sequence shown here is derived from an EMBL/GenBank/DDBJ whole genome shotgun (WGS) entry which is preliminary data.</text>
</comment>
<keyword evidence="4" id="KW-0560">Oxidoreductase</keyword>
<evidence type="ECO:0000256" key="4">
    <source>
        <dbReference type="ARBA" id="ARBA00023002"/>
    </source>
</evidence>
<evidence type="ECO:0000313" key="8">
    <source>
        <dbReference type="EMBL" id="TFD49684.1"/>
    </source>
</evidence>
<dbReference type="Pfam" id="PF00107">
    <property type="entry name" value="ADH_zinc_N"/>
    <property type="match status" value="1"/>
</dbReference>
<dbReference type="InterPro" id="IPR011032">
    <property type="entry name" value="GroES-like_sf"/>
</dbReference>
<dbReference type="Gene3D" id="3.40.50.720">
    <property type="entry name" value="NAD(P)-binding Rossmann-like Domain"/>
    <property type="match status" value="1"/>
</dbReference>
<dbReference type="EMBL" id="SOHE01000048">
    <property type="protein sequence ID" value="TFD49684.1"/>
    <property type="molecule type" value="Genomic_DNA"/>
</dbReference>
<evidence type="ECO:0000256" key="5">
    <source>
        <dbReference type="RuleBase" id="RU361277"/>
    </source>
</evidence>
<evidence type="ECO:0000256" key="1">
    <source>
        <dbReference type="ARBA" id="ARBA00001947"/>
    </source>
</evidence>
<evidence type="ECO:0000256" key="2">
    <source>
        <dbReference type="ARBA" id="ARBA00022723"/>
    </source>
</evidence>
<evidence type="ECO:0000259" key="7">
    <source>
        <dbReference type="Pfam" id="PF08240"/>
    </source>
</evidence>
<organism evidence="8 9">
    <name type="scientific">Cryobacterium frigoriphilum</name>
    <dbReference type="NCBI Taxonomy" id="1259150"/>
    <lineage>
        <taxon>Bacteria</taxon>
        <taxon>Bacillati</taxon>
        <taxon>Actinomycetota</taxon>
        <taxon>Actinomycetes</taxon>
        <taxon>Micrococcales</taxon>
        <taxon>Microbacteriaceae</taxon>
        <taxon>Cryobacterium</taxon>
    </lineage>
</organism>
<name>A0A4R9A043_9MICO</name>
<gene>
    <name evidence="8" type="ORF">E3T55_11200</name>
</gene>
<dbReference type="PANTHER" id="PTHR42813:SF2">
    <property type="entry name" value="DEHYDROGENASE, ZINC-CONTAINING, PUTATIVE (AFU_ORTHOLOGUE AFUA_2G02810)-RELATED"/>
    <property type="match status" value="1"/>
</dbReference>
<keyword evidence="2 5" id="KW-0479">Metal-binding</keyword>
<dbReference type="AlphaFoldDB" id="A0A4R9A043"/>
<proteinExistence type="inferred from homology"/>
<feature type="domain" description="Alcohol dehydrogenase-like N-terminal" evidence="7">
    <location>
        <begin position="25"/>
        <end position="135"/>
    </location>
</feature>
<dbReference type="Pfam" id="PF08240">
    <property type="entry name" value="ADH_N"/>
    <property type="match status" value="1"/>
</dbReference>
<dbReference type="InterPro" id="IPR013149">
    <property type="entry name" value="ADH-like_C"/>
</dbReference>
<keyword evidence="9" id="KW-1185">Reference proteome</keyword>
<reference evidence="8 9" key="1">
    <citation type="submission" date="2019-03" db="EMBL/GenBank/DDBJ databases">
        <title>Genomics of glacier-inhabiting Cryobacterium strains.</title>
        <authorList>
            <person name="Liu Q."/>
            <person name="Xin Y.-H."/>
        </authorList>
    </citation>
    <scope>NUCLEOTIDE SEQUENCE [LARGE SCALE GENOMIC DNA]</scope>
    <source>
        <strain evidence="8 9">Hh14</strain>
    </source>
</reference>
<accession>A0A4R9A043</accession>
<protein>
    <submittedName>
        <fullName evidence="8">Alcohol dehydrogenase</fullName>
    </submittedName>
</protein>
<dbReference type="SUPFAM" id="SSF51735">
    <property type="entry name" value="NAD(P)-binding Rossmann-fold domains"/>
    <property type="match status" value="1"/>
</dbReference>
<feature type="domain" description="Alcohol dehydrogenase-like C-terminal" evidence="6">
    <location>
        <begin position="180"/>
        <end position="301"/>
    </location>
</feature>
<evidence type="ECO:0000256" key="3">
    <source>
        <dbReference type="ARBA" id="ARBA00022833"/>
    </source>
</evidence>
<comment type="cofactor">
    <cofactor evidence="1 5">
        <name>Zn(2+)</name>
        <dbReference type="ChEBI" id="CHEBI:29105"/>
    </cofactor>
</comment>
<dbReference type="Gene3D" id="3.90.180.10">
    <property type="entry name" value="Medium-chain alcohol dehydrogenases, catalytic domain"/>
    <property type="match status" value="1"/>
</dbReference>
<comment type="similarity">
    <text evidence="5">Belongs to the zinc-containing alcohol dehydrogenase family.</text>
</comment>
<dbReference type="InterPro" id="IPR002328">
    <property type="entry name" value="ADH_Zn_CS"/>
</dbReference>
<dbReference type="PANTHER" id="PTHR42813">
    <property type="entry name" value="ZINC-TYPE ALCOHOL DEHYDROGENASE-LIKE"/>
    <property type="match status" value="1"/>
</dbReference>